<comment type="caution">
    <text evidence="3">The sequence shown here is derived from an EMBL/GenBank/DDBJ whole genome shotgun (WGS) entry which is preliminary data.</text>
</comment>
<gene>
    <name evidence="3" type="ORF">LSH36_291g08049</name>
</gene>
<dbReference type="InterPro" id="IPR036890">
    <property type="entry name" value="HATPase_C_sf"/>
</dbReference>
<dbReference type="SUPFAM" id="SSF55874">
    <property type="entry name" value="ATPase domain of HSP90 chaperone/DNA topoisomerase II/histidine kinase"/>
    <property type="match status" value="2"/>
</dbReference>
<feature type="domain" description="HEPN" evidence="2">
    <location>
        <begin position="3267"/>
        <end position="3378"/>
    </location>
</feature>
<dbReference type="Pfam" id="PF05168">
    <property type="entry name" value="HEPN"/>
    <property type="match status" value="1"/>
</dbReference>
<dbReference type="PROSITE" id="PS50910">
    <property type="entry name" value="HEPN"/>
    <property type="match status" value="1"/>
</dbReference>
<dbReference type="SUPFAM" id="SSF81593">
    <property type="entry name" value="Nucleotidyltransferase substrate binding subunit/domain"/>
    <property type="match status" value="1"/>
</dbReference>
<dbReference type="SMART" id="SM00748">
    <property type="entry name" value="HEPN"/>
    <property type="match status" value="1"/>
</dbReference>
<proteinExistence type="predicted"/>
<reference evidence="3" key="1">
    <citation type="journal article" date="2023" name="Mol. Biol. Evol.">
        <title>Third-Generation Sequencing Reveals the Adaptive Role of the Epigenome in Three Deep-Sea Polychaetes.</title>
        <authorList>
            <person name="Perez M."/>
            <person name="Aroh O."/>
            <person name="Sun Y."/>
            <person name="Lan Y."/>
            <person name="Juniper S.K."/>
            <person name="Young C.R."/>
            <person name="Angers B."/>
            <person name="Qian P.Y."/>
        </authorList>
    </citation>
    <scope>NUCLEOTIDE SEQUENCE</scope>
    <source>
        <strain evidence="3">P08H-3</strain>
    </source>
</reference>
<dbReference type="EMBL" id="JAODUP010000291">
    <property type="protein sequence ID" value="KAK2153631.1"/>
    <property type="molecule type" value="Genomic_DNA"/>
</dbReference>
<dbReference type="InterPro" id="IPR058210">
    <property type="entry name" value="SACS/Nov_dom"/>
</dbReference>
<dbReference type="NCBIfam" id="NF047352">
    <property type="entry name" value="P_loop_sacsin"/>
    <property type="match status" value="2"/>
</dbReference>
<dbReference type="Gene3D" id="1.20.120.330">
    <property type="entry name" value="Nucleotidyltransferases domain 2"/>
    <property type="match status" value="1"/>
</dbReference>
<keyword evidence="4" id="KW-1185">Reference proteome</keyword>
<dbReference type="Proteomes" id="UP001208570">
    <property type="component" value="Unassembled WGS sequence"/>
</dbReference>
<dbReference type="PANTHER" id="PTHR15600">
    <property type="entry name" value="SACSIN"/>
    <property type="match status" value="1"/>
</dbReference>
<protein>
    <recommendedName>
        <fullName evidence="2">HEPN domain-containing protein</fullName>
    </recommendedName>
</protein>
<dbReference type="InterPro" id="IPR036869">
    <property type="entry name" value="J_dom_sf"/>
</dbReference>
<feature type="region of interest" description="Disordered" evidence="1">
    <location>
        <begin position="3000"/>
        <end position="3053"/>
    </location>
</feature>
<evidence type="ECO:0000313" key="4">
    <source>
        <dbReference type="Proteomes" id="UP001208570"/>
    </source>
</evidence>
<feature type="compositionally biased region" description="Acidic residues" evidence="1">
    <location>
        <begin position="3008"/>
        <end position="3029"/>
    </location>
</feature>
<feature type="region of interest" description="Disordered" evidence="1">
    <location>
        <begin position="2942"/>
        <end position="2985"/>
    </location>
</feature>
<dbReference type="InterPro" id="IPR007842">
    <property type="entry name" value="HEPN_dom"/>
</dbReference>
<dbReference type="PANTHER" id="PTHR15600:SF42">
    <property type="entry name" value="SACSIN"/>
    <property type="match status" value="1"/>
</dbReference>
<feature type="region of interest" description="Disordered" evidence="1">
    <location>
        <begin position="2288"/>
        <end position="2310"/>
    </location>
</feature>
<name>A0AAD9JIG7_9ANNE</name>
<feature type="compositionally biased region" description="Basic and acidic residues" evidence="1">
    <location>
        <begin position="2943"/>
        <end position="2975"/>
    </location>
</feature>
<dbReference type="InterPro" id="IPR052972">
    <property type="entry name" value="Sacsin_chaperone_reg"/>
</dbReference>
<sequence length="3391" mass="384779">MHQVLIFCNVNGIVLNNLSSSSSSSSSSLSYSSDGISNFIIIMTGKFPRNKSSFTTTGYDLGSFTEEDDNLLLVHPNLPIVTSQTLGVPTLLSRMLEAEELDFSFGQSDSLTHRLNVLLQEYVDGFAVPKELVQNADDAGATCIKFLYDERQNQDCRTCLIDEGMRECQGPALWVYNNAVFTDEDFDNITKLSGATKERQTEKIGRFGLGFNAVYNITDVPSFVSRENVVIFDPHTTHLGKSIKNKSKPGIKIDLKKHRRKLRRLVNQFKPYNDIFGCDLRPESNQDVYNGTLFRLPLRTKAQAVKSEICQRHYDDSEVKALLMLLIQRAETLLLFAQNVVEIGVYHLPAHGRTPSDANLVFAIHKRCSQILRELLPAVPLSSAAAGKLEAEKLNAVKQSGTLRAASRVLADIRSGVDPASIVTPNAATIFSLEQKLTDPGSRLLRFKYFQKSRPWLVTAFMGIGDSLQMAVTEDSLIPIGGTAVPLEIDPASDCYMPAAILDPDRCPCGTVFSYLPVPLTSGLPVHINGTFAITSNRRHLVEYSEEDKFDARAIWNETLLKDAVSEAYLSMLKQLVIITPQPLYAFDMLWPRPQFTQNNCLALLTSFYGRLADKEESSPALFSDGMKWVSVYHTYFLSGNLAQSGLIQDALIVFRVCCEELPSIIVDIPDFMREGFQLAGKLDVITRNTHDTGRFFSEIFLPNVSTSPANSRDKLVIYALTTDLDPDTQLFRALQQNSCIPVSPDGCQLRKPEDLIDPESSLARLFAPDDGRFPHSTYRTPDILRSLRELGMATSYITWSELLERAESILDLDMENSRKRITALLDSIETKIESDTSGSDEMTEYKAKFQSATFLPVMRQPNNFPLQWKGEEFGPNSLVASATAYSAEYKHIAGCTEFIIDESVFPHVSDKCSDEEAREVISERLRTCPFLLSHNRFLAANQVAFEFSHICSPYLFSLPELYKRNYGDLLAAIGIRQCFETKDFVLALQGMHDAYNANVLNKDSLKLALHLVNLLNDSMQDLNQTLTNIVDEYGTIYIPDAAGILRASSELCFNEPDCNWVPTAGYVNYSHPHIPFAISKQLGVNTKRQEVLRKHSRGIPFGQRERLPVRLKRILSSYPCDKEILKELLQNADDAGATEIQFILDKRQHGTERVFDDSWKPLQGPALCVYNNKPFTDADLTGIQRLGEGSKGTDPNKTGQYGVGFNCVYHLTDTPSFLTSVRNAGQSLCIFDPLAKYVPGATTEEPGRRYDDVTELRNIFSDVFPCYLENHCDLSEGTMFRFPLRTEEMAAESEISDQAISVDTINGLFSKFRQEIFDCLLFLNNVNTITLTEIDKRRDQLVNTYTVYVEMSEENRQMRREFSSYLALTSERIKKGFVTVSQIETKSVAYQITIKDNAGYYERWLITQKIGVNESSDVPQTLNDVYSRQELALLPRGGVAALLDASDLETARRAKKAFCFLPLPLKTDLPVQINGHFALDHESRRNLWQDDDTSTKSEWNFMLLRKVIAPAYVNLLRRLPGHLDGNMVALNLSVTDAVGSDVPAVDAFVEKLPRFTNRSPYWLSLVEGVYQHIHISHAAVLPVVRSTTSFYSLTRSSLSDSLPDATDQVEIEWLSTTGEGTAKPYFDNLDESFPEEEEKETSFSRSFLSRKKLTSTPKRIGRRDVLRKVLLSSGFKLLKLPLEVYNNFLRSDVPVECISPVTVTCFYRGYGSEEATCSIGTLPCAVEGTPFRNVSSLNTLLEYCVGGDETFFSNINGLPLLLCQDGQIRQFTEDDPVYLSPYHKLLPSLTAMFVHSTLVRTVFKNVDVDACPVFLRFDIPSFGSLLANEIPGGAYKTEDRHVLWAGDRETLPSPRWIALLWMFLRDEYERLLPLQGDEPNKETLVVDILRPVRKWSLLPACTVSTNQQPVRSQHYLSTELDIEEQYLVPVGIATTAIDYSNASIMSYPVRECLRKLSVPEVNTALLDDSADLDTTEDLNANTKTSTFVNLLVATMEKPKHVLHCLHYVAEHTWNRGNVHVEDCLIILKYFSDSVEAWKGDEEAVRMLRDLPLYFTVHGDITSLGAKEAYVLPSDIPHADMDAWEQQKGIVFLRSNPALTELYDVLRCAFLLVTEVYSRFIFQNFEYLSRAARVTHLQFIRDHQLPQLRAEEREIFTGHLRALAFLEGEEGRLRQAFHFHDPYHPVYKVMLEGQSSVFPPAPFTEFKWLPFLKTIGLQHELAADRFVEFAELVAKEAEEGPPTDSTFNKARCLVAHVFARENVTCEELLTRVAAIRFIPPAKPSRTLRKLCPAHRRNDDDDRSELESTSSSDDYSYTYISFKEGISESHEELVWTSSFLLPDWANPYKLSENDVKFKIETDAGQYVTFESYQKEIAEQLGVSPEPPVDLVVQHARHVCSAKSPRGADHDDFHAYMKLNVMKRVYKYLQGKAEESDVVRNQMKDTRCIAVDLGQTFVKPKQVVMNLYEEDQIIPYLYKAPIELGEFKSLFLHLGATLNVTADQYALVLESIYATTGGAKLHPNEMTTAFKAVHELFTLLEKHPDEPLNTDVLFLPSTSGRLVQSTLLVFNDEPSYTDRIRKFDKPFLVDLTECKLKARNFEDLIHLLPQQLRPIMLTTLVKEVLDSSTGQVYDFGITEKLRHQLNSRAFSNGVIRLIRHEHRRSGHKVKKAVTEKIQEDLTKVNVIAIDRVITYLTYHGAKIEGSSSESDCFADKILQQQQEGDAEEGNVWHIYLTNSVSMSEELLVNVADVINRIAGGLIANSVHYLQPMLSCPVHTVSRVLDRLKVRPDHSIDTRTPTLPTPGSFIPIEDHHLLREDFVEFSQGEYIGLELDDDESGFQTFIYAIVLNKLVEETTDEHGKSALTQKYEICVGDDHKTVAALATDMYKFHRIERFVRSSSASDRSFYLSSSADGQGHRPSFYEQSSIFEPATPAGEEEVFEYVDGKDERREIGDDRPNEKTARRRRREENSEKQRPGYGIDEDEFVRPLKAHGRFQYKRRPRMWHNDQEEENEQEEGREDYDTREEEEEAFTKNGFSDPSKHPAFDSGETEGYARYTKKRNIFENQEEQMPTTDQQSTELMASTDIPSGNVRLHTLYEQLQEEEAEEKPTKLLDEISDTLEEAWQLSENQRKKVIKRLLLKWHPDKNIGQEDLATAVTQHIQAEIERLELGLPRPQMAEDFANNYDFDARNPFSGSESFKRNFYNAYKYFYEQMNQRAKEHKEQRERYKENFSREYSAGENGYNFDVPPSFSSSNPQPAQAKRFLKQAQEDLRAADNDYDVKEPAYEWVCFKAHQASEKALKAAQFSVDAVASFSHDLASLVATIEDMELRRLALKLQRIVGDSNKLYNPDPVDFVVIPHEEYSKEKACDAIMCAADILERVKEFVESRGD</sequence>
<evidence type="ECO:0000313" key="3">
    <source>
        <dbReference type="EMBL" id="KAK2153631.1"/>
    </source>
</evidence>
<evidence type="ECO:0000256" key="1">
    <source>
        <dbReference type="SAM" id="MobiDB-lite"/>
    </source>
</evidence>
<dbReference type="GO" id="GO:0030544">
    <property type="term" value="F:Hsp70 protein binding"/>
    <property type="evidence" value="ECO:0007669"/>
    <property type="project" value="TreeGrafter"/>
</dbReference>
<evidence type="ECO:0000259" key="2">
    <source>
        <dbReference type="PROSITE" id="PS50910"/>
    </source>
</evidence>
<organism evidence="3 4">
    <name type="scientific">Paralvinella palmiformis</name>
    <dbReference type="NCBI Taxonomy" id="53620"/>
    <lineage>
        <taxon>Eukaryota</taxon>
        <taxon>Metazoa</taxon>
        <taxon>Spiralia</taxon>
        <taxon>Lophotrochozoa</taxon>
        <taxon>Annelida</taxon>
        <taxon>Polychaeta</taxon>
        <taxon>Sedentaria</taxon>
        <taxon>Canalipalpata</taxon>
        <taxon>Terebellida</taxon>
        <taxon>Terebelliformia</taxon>
        <taxon>Alvinellidae</taxon>
        <taxon>Paralvinella</taxon>
    </lineage>
</organism>
<dbReference type="SUPFAM" id="SSF46565">
    <property type="entry name" value="Chaperone J-domain"/>
    <property type="match status" value="1"/>
</dbReference>
<accession>A0AAD9JIG7</accession>
<dbReference type="Pfam" id="PF25794">
    <property type="entry name" value="SACS"/>
    <property type="match status" value="2"/>
</dbReference>
<dbReference type="Gene3D" id="1.10.287.110">
    <property type="entry name" value="DnaJ domain"/>
    <property type="match status" value="1"/>
</dbReference>